<feature type="non-terminal residue" evidence="1">
    <location>
        <position position="1"/>
    </location>
</feature>
<dbReference type="EMBL" id="KK121906">
    <property type="protein sequence ID" value="KFM81510.1"/>
    <property type="molecule type" value="Genomic_DNA"/>
</dbReference>
<feature type="non-terminal residue" evidence="1">
    <location>
        <position position="41"/>
    </location>
</feature>
<sequence>VTECFDHHTVLIWGKPVSASPLYFLHPYKNHTNLVMKIAAP</sequence>
<proteinExistence type="predicted"/>
<gene>
    <name evidence="1" type="ORF">X975_07800</name>
</gene>
<evidence type="ECO:0000313" key="2">
    <source>
        <dbReference type="Proteomes" id="UP000054359"/>
    </source>
</evidence>
<name>A0A087UVX1_STEMI</name>
<dbReference type="Proteomes" id="UP000054359">
    <property type="component" value="Unassembled WGS sequence"/>
</dbReference>
<evidence type="ECO:0000313" key="1">
    <source>
        <dbReference type="EMBL" id="KFM81510.1"/>
    </source>
</evidence>
<keyword evidence="2" id="KW-1185">Reference proteome</keyword>
<reference evidence="1 2" key="1">
    <citation type="submission" date="2013-11" db="EMBL/GenBank/DDBJ databases">
        <title>Genome sequencing of Stegodyphus mimosarum.</title>
        <authorList>
            <person name="Bechsgaard J."/>
        </authorList>
    </citation>
    <scope>NUCLEOTIDE SEQUENCE [LARGE SCALE GENOMIC DNA]</scope>
</reference>
<organism evidence="1 2">
    <name type="scientific">Stegodyphus mimosarum</name>
    <name type="common">African social velvet spider</name>
    <dbReference type="NCBI Taxonomy" id="407821"/>
    <lineage>
        <taxon>Eukaryota</taxon>
        <taxon>Metazoa</taxon>
        <taxon>Ecdysozoa</taxon>
        <taxon>Arthropoda</taxon>
        <taxon>Chelicerata</taxon>
        <taxon>Arachnida</taxon>
        <taxon>Araneae</taxon>
        <taxon>Araneomorphae</taxon>
        <taxon>Entelegynae</taxon>
        <taxon>Eresoidea</taxon>
        <taxon>Eresidae</taxon>
        <taxon>Stegodyphus</taxon>
    </lineage>
</organism>
<accession>A0A087UVX1</accession>
<protein>
    <submittedName>
        <fullName evidence="1">Uncharacterized protein</fullName>
    </submittedName>
</protein>
<dbReference type="AlphaFoldDB" id="A0A087UVX1"/>